<protein>
    <recommendedName>
        <fullName evidence="4">ABC-2 type transport system permease protein</fullName>
    </recommendedName>
</protein>
<keyword evidence="1" id="KW-0472">Membrane</keyword>
<reference evidence="3" key="1">
    <citation type="journal article" date="2019" name="Int. J. Syst. Evol. Microbiol.">
        <title>The Global Catalogue of Microorganisms (GCM) 10K type strain sequencing project: providing services to taxonomists for standard genome sequencing and annotation.</title>
        <authorList>
            <consortium name="The Broad Institute Genomics Platform"/>
            <consortium name="The Broad Institute Genome Sequencing Center for Infectious Disease"/>
            <person name="Wu L."/>
            <person name="Ma J."/>
        </authorList>
    </citation>
    <scope>NUCLEOTIDE SEQUENCE [LARGE SCALE GENOMIC DNA]</scope>
    <source>
        <strain evidence="3">CCUG 59778</strain>
    </source>
</reference>
<proteinExistence type="predicted"/>
<evidence type="ECO:0000313" key="2">
    <source>
        <dbReference type="EMBL" id="MFC5290146.1"/>
    </source>
</evidence>
<dbReference type="RefSeq" id="WP_378250030.1">
    <property type="nucleotide sequence ID" value="NZ_JBHSKF010000015.1"/>
</dbReference>
<keyword evidence="3" id="KW-1185">Reference proteome</keyword>
<keyword evidence="1" id="KW-1133">Transmembrane helix</keyword>
<feature type="transmembrane region" description="Helical" evidence="1">
    <location>
        <begin position="153"/>
        <end position="178"/>
    </location>
</feature>
<evidence type="ECO:0000313" key="3">
    <source>
        <dbReference type="Proteomes" id="UP001596157"/>
    </source>
</evidence>
<feature type="transmembrane region" description="Helical" evidence="1">
    <location>
        <begin position="185"/>
        <end position="206"/>
    </location>
</feature>
<comment type="caution">
    <text evidence="2">The sequence shown here is derived from an EMBL/GenBank/DDBJ whole genome shotgun (WGS) entry which is preliminary data.</text>
</comment>
<keyword evidence="1" id="KW-0812">Transmembrane</keyword>
<accession>A0ABW0EVC2</accession>
<dbReference type="Proteomes" id="UP001596157">
    <property type="component" value="Unassembled WGS sequence"/>
</dbReference>
<sequence length="301" mass="31686">MGALINAEFRKILTTKLWWALMIPAFLLAFGWAWGTSALTTELISELSDEPLIQDTNVPIDEFSWSVIALSRSINFASIFPMIFGALGLASELHRKTITTTFLTAASRTNVLGAKAIAYTLWGMVYGLVIGLGVSLGVLAGSDSNLLPEGGQWFIILVAGVLMCALWTLLGLGVGALLGSPVGTLVLLLIYALIVGPFGEVLLLAMTNAEYLPGFFPNGSANGMTGSTAAALLFDQVQTMVLDAGGGVASQDDRDAFEQGVRVIAGAPGAFSPWVSGLVFAAWSLVLLGLGMLRNANRDIT</sequence>
<feature type="transmembrane region" description="Helical" evidence="1">
    <location>
        <begin position="17"/>
        <end position="35"/>
    </location>
</feature>
<gene>
    <name evidence="2" type="ORF">ACFPM7_24080</name>
</gene>
<feature type="transmembrane region" description="Helical" evidence="1">
    <location>
        <begin position="274"/>
        <end position="293"/>
    </location>
</feature>
<evidence type="ECO:0000256" key="1">
    <source>
        <dbReference type="SAM" id="Phobius"/>
    </source>
</evidence>
<dbReference type="EMBL" id="JBHSKF010000015">
    <property type="protein sequence ID" value="MFC5290146.1"/>
    <property type="molecule type" value="Genomic_DNA"/>
</dbReference>
<evidence type="ECO:0008006" key="4">
    <source>
        <dbReference type="Google" id="ProtNLM"/>
    </source>
</evidence>
<organism evidence="2 3">
    <name type="scientific">Actinokineospora guangxiensis</name>
    <dbReference type="NCBI Taxonomy" id="1490288"/>
    <lineage>
        <taxon>Bacteria</taxon>
        <taxon>Bacillati</taxon>
        <taxon>Actinomycetota</taxon>
        <taxon>Actinomycetes</taxon>
        <taxon>Pseudonocardiales</taxon>
        <taxon>Pseudonocardiaceae</taxon>
        <taxon>Actinokineospora</taxon>
    </lineage>
</organism>
<name>A0ABW0EVC2_9PSEU</name>
<feature type="transmembrane region" description="Helical" evidence="1">
    <location>
        <begin position="73"/>
        <end position="90"/>
    </location>
</feature>
<feature type="transmembrane region" description="Helical" evidence="1">
    <location>
        <begin position="116"/>
        <end position="141"/>
    </location>
</feature>